<dbReference type="KEGG" id="hazt:108682830"/>
<dbReference type="RefSeq" id="XP_047738286.1">
    <property type="nucleotide sequence ID" value="XM_047882330.1"/>
</dbReference>
<dbReference type="CDD" id="cd00603">
    <property type="entry name" value="IPT_PCSR"/>
    <property type="match status" value="1"/>
</dbReference>
<comment type="subunit">
    <text evidence="7">Component of the exocyst complex.</text>
</comment>
<dbReference type="Gene3D" id="2.60.40.10">
    <property type="entry name" value="Immunoglobulins"/>
    <property type="match status" value="1"/>
</dbReference>
<name>A0A979FP71_HYAAZ</name>
<dbReference type="OMA" id="RMWMDVD"/>
<dbReference type="Proteomes" id="UP000694843">
    <property type="component" value="Unplaced"/>
</dbReference>
<sequence length="921" mass="101394">MVGGGVPTVTGLSPIEGVPGTKVTIRGENLGTHPEDLIGVIICGVDCLLTAEWKSTTKVIARSGGGIGKGDVIIITSSGGRGSSTVQFRGYQEVLSAVKESAVWVDESIILQLSFGRQRPLSPGPILHEDPLGLSVEGNTSTELDADLPSLFPGQNGDLSSSSFNPAWFLLEHHRATGFLDLKAGLQHLERKVNSQKEGQISFLKANVGSVLEQLDTLLELKTLVESDAADMRVSIDTLNSAIANCKKEADQLFEDVLQRKDKADSTRNALNVLHRFRFLLYLPVSIERNMAEGNYDVIINDYARAKSLFGDTHVPLFQQFSAEVERRIDQLREVLWQQLRKLPAPLEHHKKIIRNLQHLESSGDPAWESLLSRQSHLLSQLHATRDVNLARELADRDHGSVGDHGGSATTAGGSTPAAKYNRIMTSTLGDYQSSAPVRVLFVEALCDVLSENFPDLWRLSQAYFGGELLPHEAVLDPTRQPHCKSLLLEVISVYGHLVRGAILGLTVPLEARDGDLSQYYRTWPDTPITLITPWMPQVIRLVRGCYSSLLTLDLPNDALDIVSGLLLELRVQCLQWLFQQTVEHVRKLHWREKWVLEEPDDPSAPGYTQLPSVFESVVLEAGQVVKEVVVECGAHEAPILHLEEVQRNLSTLLHNVVVAFAQSLEQLCLSDPDDDVAPAPNPHPSSAAGGAAEEEATVPPGYEKQILVTLSNCAYMRQTVLRRLTDSLVRIGYPHDQVQQGIDRAAGSYVELQERLLEAYLEERSDPVIGIIERSMYLGGFDWSKVYHPPSDARAYVKEILLNITHVQAEVVSVWSGEVALLVGRVLEGVGEEVCRLLSCVPEYSTHGTTQAVVDIEALLLPLTPYMTEPARASFAEAKELFPPLTPEQLKHKAKALANFRENSSMLLECFALPSSTPSS</sequence>
<comment type="similarity">
    <text evidence="2 7">Belongs to the SEC5 family.</text>
</comment>
<evidence type="ECO:0000256" key="1">
    <source>
        <dbReference type="ARBA" id="ARBA00002660"/>
    </source>
</evidence>
<evidence type="ECO:0000313" key="11">
    <source>
        <dbReference type="Proteomes" id="UP000694843"/>
    </source>
</evidence>
<dbReference type="InterPro" id="IPR039481">
    <property type="entry name" value="EXOC2/Sec5_N_dom"/>
</dbReference>
<keyword evidence="4 7" id="KW-0813">Transport</keyword>
<dbReference type="InterPro" id="IPR002909">
    <property type="entry name" value="IPT_dom"/>
</dbReference>
<keyword evidence="11" id="KW-1185">Reference proteome</keyword>
<dbReference type="GeneID" id="108682830"/>
<feature type="region of interest" description="Disordered" evidence="8">
    <location>
        <begin position="672"/>
        <end position="696"/>
    </location>
</feature>
<dbReference type="AlphaFoldDB" id="A0A979FP71"/>
<dbReference type="OrthoDB" id="26242at2759"/>
<dbReference type="InterPro" id="IPR014756">
    <property type="entry name" value="Ig_E-set"/>
</dbReference>
<evidence type="ECO:0000256" key="4">
    <source>
        <dbReference type="ARBA" id="ARBA00022448"/>
    </source>
</evidence>
<evidence type="ECO:0000256" key="7">
    <source>
        <dbReference type="RuleBase" id="RU365069"/>
    </source>
</evidence>
<dbReference type="Pfam" id="PF01833">
    <property type="entry name" value="TIG"/>
    <property type="match status" value="1"/>
</dbReference>
<evidence type="ECO:0000256" key="6">
    <source>
        <dbReference type="ARBA" id="ARBA00022927"/>
    </source>
</evidence>
<dbReference type="GO" id="GO:0006893">
    <property type="term" value="P:Golgi to plasma membrane transport"/>
    <property type="evidence" value="ECO:0007669"/>
    <property type="project" value="UniProtKB-UniRule"/>
</dbReference>
<evidence type="ECO:0000259" key="9">
    <source>
        <dbReference type="Pfam" id="PF01833"/>
    </source>
</evidence>
<organism evidence="11 12">
    <name type="scientific">Hyalella azteca</name>
    <name type="common">Amphipod</name>
    <dbReference type="NCBI Taxonomy" id="294128"/>
    <lineage>
        <taxon>Eukaryota</taxon>
        <taxon>Metazoa</taxon>
        <taxon>Ecdysozoa</taxon>
        <taxon>Arthropoda</taxon>
        <taxon>Crustacea</taxon>
        <taxon>Multicrustacea</taxon>
        <taxon>Malacostraca</taxon>
        <taxon>Eumalacostraca</taxon>
        <taxon>Peracarida</taxon>
        <taxon>Amphipoda</taxon>
        <taxon>Senticaudata</taxon>
        <taxon>Talitrida</taxon>
        <taxon>Talitroidea</taxon>
        <taxon>Hyalellidae</taxon>
        <taxon>Hyalella</taxon>
    </lineage>
</organism>
<dbReference type="InterPro" id="IPR013783">
    <property type="entry name" value="Ig-like_fold"/>
</dbReference>
<dbReference type="SUPFAM" id="SSF81296">
    <property type="entry name" value="E set domains"/>
    <property type="match status" value="1"/>
</dbReference>
<evidence type="ECO:0000313" key="12">
    <source>
        <dbReference type="RefSeq" id="XP_047738286.1"/>
    </source>
</evidence>
<feature type="compositionally biased region" description="Low complexity" evidence="8">
    <location>
        <begin position="685"/>
        <end position="696"/>
    </location>
</feature>
<evidence type="ECO:0000256" key="3">
    <source>
        <dbReference type="ARBA" id="ARBA00017526"/>
    </source>
</evidence>
<dbReference type="InterPro" id="IPR029175">
    <property type="entry name" value="EXOC2/Sec5"/>
</dbReference>
<accession>A0A979FP71</accession>
<protein>
    <recommendedName>
        <fullName evidence="3 7">Exocyst complex component 2</fullName>
    </recommendedName>
</protein>
<feature type="compositionally biased region" description="Low complexity" evidence="8">
    <location>
        <begin position="407"/>
        <end position="416"/>
    </location>
</feature>
<dbReference type="GO" id="GO:0006887">
    <property type="term" value="P:exocytosis"/>
    <property type="evidence" value="ECO:0007669"/>
    <property type="project" value="UniProtKB-KW"/>
</dbReference>
<proteinExistence type="inferred from homology"/>
<keyword evidence="6 7" id="KW-0653">Protein transport</keyword>
<keyword evidence="5 7" id="KW-0268">Exocytosis</keyword>
<feature type="domain" description="Exocyst complex component EXOC2/Sec5 N-terminal" evidence="10">
    <location>
        <begin position="129"/>
        <end position="912"/>
    </location>
</feature>
<dbReference type="Pfam" id="PF15469">
    <property type="entry name" value="Sec5"/>
    <property type="match status" value="1"/>
</dbReference>
<feature type="region of interest" description="Disordered" evidence="8">
    <location>
        <begin position="397"/>
        <end position="416"/>
    </location>
</feature>
<dbReference type="CTD" id="33563"/>
<dbReference type="PANTHER" id="PTHR13043:SF1">
    <property type="entry name" value="EXOCYST COMPLEX COMPONENT 2"/>
    <property type="match status" value="1"/>
</dbReference>
<evidence type="ECO:0000256" key="2">
    <source>
        <dbReference type="ARBA" id="ARBA00010578"/>
    </source>
</evidence>
<evidence type="ECO:0000256" key="8">
    <source>
        <dbReference type="SAM" id="MobiDB-lite"/>
    </source>
</evidence>
<dbReference type="GO" id="GO:0015031">
    <property type="term" value="P:protein transport"/>
    <property type="evidence" value="ECO:0007669"/>
    <property type="project" value="UniProtKB-KW"/>
</dbReference>
<evidence type="ECO:0000259" key="10">
    <source>
        <dbReference type="Pfam" id="PF15469"/>
    </source>
</evidence>
<evidence type="ECO:0000256" key="5">
    <source>
        <dbReference type="ARBA" id="ARBA00022483"/>
    </source>
</evidence>
<dbReference type="FunFam" id="2.60.40.10:FF:000196">
    <property type="entry name" value="Exocyst complex component 2"/>
    <property type="match status" value="1"/>
</dbReference>
<comment type="function">
    <text evidence="1 7">Component of the exocyst complex involved in the docking of exocytic vesicles with fusion sites on the plasma membrane.</text>
</comment>
<dbReference type="PANTHER" id="PTHR13043">
    <property type="entry name" value="EXOCYST COMPLEX COMPONENT SEC5"/>
    <property type="match status" value="1"/>
</dbReference>
<feature type="domain" description="IPT/TIG" evidence="9">
    <location>
        <begin position="7"/>
        <end position="88"/>
    </location>
</feature>
<reference evidence="12" key="1">
    <citation type="submission" date="2025-08" db="UniProtKB">
        <authorList>
            <consortium name="RefSeq"/>
        </authorList>
    </citation>
    <scope>IDENTIFICATION</scope>
    <source>
        <tissue evidence="12">Whole organism</tissue>
    </source>
</reference>
<dbReference type="GO" id="GO:0000145">
    <property type="term" value="C:exocyst"/>
    <property type="evidence" value="ECO:0007669"/>
    <property type="project" value="UniProtKB-UniRule"/>
</dbReference>
<gene>
    <name evidence="12" type="primary">LOC108682830</name>
</gene>